<keyword evidence="2" id="KW-1185">Reference proteome</keyword>
<comment type="caution">
    <text evidence="1">The sequence shown here is derived from an EMBL/GenBank/DDBJ whole genome shotgun (WGS) entry which is preliminary data.</text>
</comment>
<reference evidence="1" key="1">
    <citation type="submission" date="2023-11" db="EMBL/GenBank/DDBJ databases">
        <authorList>
            <person name="Poullet M."/>
        </authorList>
    </citation>
    <scope>NUCLEOTIDE SEQUENCE</scope>
    <source>
        <strain evidence="1">E1834</strain>
    </source>
</reference>
<evidence type="ECO:0000313" key="1">
    <source>
        <dbReference type="EMBL" id="CAK5102737.1"/>
    </source>
</evidence>
<organism evidence="1 2">
    <name type="scientific">Meloidogyne enterolobii</name>
    <name type="common">Root-knot nematode worm</name>
    <name type="synonym">Meloidogyne mayaguensis</name>
    <dbReference type="NCBI Taxonomy" id="390850"/>
    <lineage>
        <taxon>Eukaryota</taxon>
        <taxon>Metazoa</taxon>
        <taxon>Ecdysozoa</taxon>
        <taxon>Nematoda</taxon>
        <taxon>Chromadorea</taxon>
        <taxon>Rhabditida</taxon>
        <taxon>Tylenchina</taxon>
        <taxon>Tylenchomorpha</taxon>
        <taxon>Tylenchoidea</taxon>
        <taxon>Meloidogynidae</taxon>
        <taxon>Meloidogyninae</taxon>
        <taxon>Meloidogyne</taxon>
    </lineage>
</organism>
<dbReference type="EMBL" id="CAVMJV010000113">
    <property type="protein sequence ID" value="CAK5102737.1"/>
    <property type="molecule type" value="Genomic_DNA"/>
</dbReference>
<protein>
    <submittedName>
        <fullName evidence="1">Uncharacterized protein</fullName>
    </submittedName>
</protein>
<dbReference type="Proteomes" id="UP001497535">
    <property type="component" value="Unassembled WGS sequence"/>
</dbReference>
<gene>
    <name evidence="1" type="ORF">MENTE1834_LOCUS42590</name>
</gene>
<accession>A0ACB1ASL8</accession>
<proteinExistence type="predicted"/>
<evidence type="ECO:0000313" key="2">
    <source>
        <dbReference type="Proteomes" id="UP001497535"/>
    </source>
</evidence>
<sequence length="74" mass="8869">MQQHLQPVNLTPRQDLQSRPSNIRTLYEGKHKYLRESLILLPKYIYGHIFLSRVVFLTVAKLIKRNQDLTYNFI</sequence>
<name>A0ACB1ASL8_MELEN</name>